<name>A0A1G1VSR2_9BACT</name>
<keyword evidence="13" id="KW-0594">Phospholipid biosynthesis</keyword>
<keyword evidence="5" id="KW-0808">Transferase</keyword>
<evidence type="ECO:0000313" key="21">
    <source>
        <dbReference type="Proteomes" id="UP000179233"/>
    </source>
</evidence>
<evidence type="ECO:0000256" key="9">
    <source>
        <dbReference type="ARBA" id="ARBA00022840"/>
    </source>
</evidence>
<evidence type="ECO:0008006" key="22">
    <source>
        <dbReference type="Google" id="ProtNLM"/>
    </source>
</evidence>
<keyword evidence="18" id="KW-0479">Metal-binding</keyword>
<dbReference type="PANTHER" id="PTHR34299">
    <property type="entry name" value="DIACYLGLYCEROL KINASE"/>
    <property type="match status" value="1"/>
</dbReference>
<dbReference type="GO" id="GO:0016301">
    <property type="term" value="F:kinase activity"/>
    <property type="evidence" value="ECO:0007669"/>
    <property type="project" value="UniProtKB-KW"/>
</dbReference>
<feature type="binding site" evidence="16">
    <location>
        <position position="63"/>
    </location>
    <ligand>
        <name>substrate</name>
    </ligand>
</feature>
<evidence type="ECO:0000256" key="17">
    <source>
        <dbReference type="PIRSR" id="PIRSR600829-3"/>
    </source>
</evidence>
<comment type="similarity">
    <text evidence="2">Belongs to the bacterial diacylglycerol kinase family.</text>
</comment>
<feature type="binding site" evidence="17">
    <location>
        <position position="70"/>
    </location>
    <ligand>
        <name>ATP</name>
        <dbReference type="ChEBI" id="CHEBI:30616"/>
    </ligand>
</feature>
<dbReference type="InterPro" id="IPR033717">
    <property type="entry name" value="UDPK"/>
</dbReference>
<evidence type="ECO:0000256" key="2">
    <source>
        <dbReference type="ARBA" id="ARBA00005967"/>
    </source>
</evidence>
<evidence type="ECO:0000256" key="16">
    <source>
        <dbReference type="PIRSR" id="PIRSR600829-2"/>
    </source>
</evidence>
<accession>A0A1G1VSR2</accession>
<keyword evidence="14" id="KW-1208">Phospholipid metabolism</keyword>
<feature type="binding site" evidence="17">
    <location>
        <begin position="79"/>
        <end position="81"/>
    </location>
    <ligand>
        <name>ATP</name>
        <dbReference type="ChEBI" id="CHEBI:30616"/>
    </ligand>
</feature>
<evidence type="ECO:0000256" key="11">
    <source>
        <dbReference type="ARBA" id="ARBA00023098"/>
    </source>
</evidence>
<feature type="transmembrane region" description="Helical" evidence="19">
    <location>
        <begin position="25"/>
        <end position="43"/>
    </location>
</feature>
<evidence type="ECO:0000256" key="10">
    <source>
        <dbReference type="ARBA" id="ARBA00022989"/>
    </source>
</evidence>
<dbReference type="EMBL" id="MHCJ01000003">
    <property type="protein sequence ID" value="OGY18445.1"/>
    <property type="molecule type" value="Genomic_DNA"/>
</dbReference>
<dbReference type="GO" id="GO:0046872">
    <property type="term" value="F:metal ion binding"/>
    <property type="evidence" value="ECO:0007669"/>
    <property type="project" value="UniProtKB-KW"/>
</dbReference>
<dbReference type="GO" id="GO:0005886">
    <property type="term" value="C:plasma membrane"/>
    <property type="evidence" value="ECO:0007669"/>
    <property type="project" value="UniProtKB-SubCell"/>
</dbReference>
<comment type="subcellular location">
    <subcellularLocation>
        <location evidence="1">Cell membrane</location>
        <topology evidence="1">Multi-pass membrane protein</topology>
    </subcellularLocation>
</comment>
<proteinExistence type="inferred from homology"/>
<keyword evidence="18" id="KW-0460">Magnesium</keyword>
<evidence type="ECO:0000256" key="13">
    <source>
        <dbReference type="ARBA" id="ARBA00023209"/>
    </source>
</evidence>
<comment type="cofactor">
    <cofactor evidence="18">
        <name>Mg(2+)</name>
        <dbReference type="ChEBI" id="CHEBI:18420"/>
    </cofactor>
    <text evidence="18">Mn(2+), Zn(2+), Cd(2+) and Co(2+) support activity to lesser extents.</text>
</comment>
<keyword evidence="9 17" id="KW-0067">ATP-binding</keyword>
<evidence type="ECO:0000256" key="18">
    <source>
        <dbReference type="PIRSR" id="PIRSR600829-4"/>
    </source>
</evidence>
<feature type="binding site" evidence="17">
    <location>
        <begin position="88"/>
        <end position="89"/>
    </location>
    <ligand>
        <name>ATP</name>
        <dbReference type="ChEBI" id="CHEBI:30616"/>
    </ligand>
</feature>
<feature type="transmembrane region" description="Helical" evidence="19">
    <location>
        <begin position="90"/>
        <end position="110"/>
    </location>
</feature>
<dbReference type="InterPro" id="IPR036945">
    <property type="entry name" value="DAGK_sf"/>
</dbReference>
<evidence type="ECO:0000256" key="7">
    <source>
        <dbReference type="ARBA" id="ARBA00022741"/>
    </source>
</evidence>
<comment type="caution">
    <text evidence="20">The sequence shown here is derived from an EMBL/GenBank/DDBJ whole genome shotgun (WGS) entry which is preliminary data.</text>
</comment>
<dbReference type="PANTHER" id="PTHR34299:SF1">
    <property type="entry name" value="DIACYLGLYCEROL KINASE"/>
    <property type="match status" value="1"/>
</dbReference>
<dbReference type="AlphaFoldDB" id="A0A1G1VSR2"/>
<feature type="binding site" evidence="18">
    <location>
        <position position="70"/>
    </location>
    <ligand>
        <name>a divalent metal cation</name>
        <dbReference type="ChEBI" id="CHEBI:60240"/>
    </ligand>
</feature>
<evidence type="ECO:0000256" key="1">
    <source>
        <dbReference type="ARBA" id="ARBA00004651"/>
    </source>
</evidence>
<evidence type="ECO:0000313" key="20">
    <source>
        <dbReference type="EMBL" id="OGY18445.1"/>
    </source>
</evidence>
<dbReference type="Gene3D" id="1.10.287.3610">
    <property type="match status" value="1"/>
</dbReference>
<dbReference type="Pfam" id="PF01219">
    <property type="entry name" value="DAGK_prokar"/>
    <property type="match status" value="1"/>
</dbReference>
<keyword evidence="6 19" id="KW-0812">Transmembrane</keyword>
<protein>
    <recommendedName>
        <fullName evidence="22">Diacylglycerol kinase</fullName>
    </recommendedName>
</protein>
<keyword evidence="11" id="KW-0443">Lipid metabolism</keyword>
<dbReference type="GO" id="GO:0008654">
    <property type="term" value="P:phospholipid biosynthetic process"/>
    <property type="evidence" value="ECO:0007669"/>
    <property type="project" value="UniProtKB-KW"/>
</dbReference>
<keyword evidence="10 19" id="KW-1133">Transmembrane helix</keyword>
<evidence type="ECO:0000256" key="3">
    <source>
        <dbReference type="ARBA" id="ARBA00022475"/>
    </source>
</evidence>
<keyword evidence="7 17" id="KW-0547">Nucleotide-binding</keyword>
<keyword evidence="12 19" id="KW-0472">Membrane</keyword>
<evidence type="ECO:0000256" key="19">
    <source>
        <dbReference type="SAM" id="Phobius"/>
    </source>
</evidence>
<dbReference type="InterPro" id="IPR000829">
    <property type="entry name" value="DAGK"/>
</dbReference>
<dbReference type="GO" id="GO:0005524">
    <property type="term" value="F:ATP binding"/>
    <property type="evidence" value="ECO:0007669"/>
    <property type="project" value="UniProtKB-KW"/>
</dbReference>
<evidence type="ECO:0000256" key="4">
    <source>
        <dbReference type="ARBA" id="ARBA00022516"/>
    </source>
</evidence>
<dbReference type="Proteomes" id="UP000179233">
    <property type="component" value="Unassembled WGS sequence"/>
</dbReference>
<sequence length="120" mass="12731">MDKHAISFKMAFSGIRYVLGTQPNMRIHGGITLFVILGGLSFHLSSIEWVAIALAIAAVFSAEMINTAIESMTDLITTEYHSQAKVAKDVSAGMVLVVALAAAAIGILVFGPKILSLLKN</sequence>
<evidence type="ECO:0000256" key="14">
    <source>
        <dbReference type="ARBA" id="ARBA00023264"/>
    </source>
</evidence>
<evidence type="ECO:0000256" key="15">
    <source>
        <dbReference type="PIRSR" id="PIRSR600829-1"/>
    </source>
</evidence>
<feature type="active site" description="Proton acceptor" evidence="15">
    <location>
        <position position="63"/>
    </location>
</feature>
<keyword evidence="3" id="KW-1003">Cell membrane</keyword>
<evidence type="ECO:0000256" key="5">
    <source>
        <dbReference type="ARBA" id="ARBA00022679"/>
    </source>
</evidence>
<dbReference type="CDD" id="cd14265">
    <property type="entry name" value="UDPK_IM_like"/>
    <property type="match status" value="1"/>
</dbReference>
<gene>
    <name evidence="20" type="ORF">A2786_03015</name>
</gene>
<organism evidence="20 21">
    <name type="scientific">Candidatus Chisholmbacteria bacterium RIFCSPHIGHO2_01_FULL_52_32</name>
    <dbReference type="NCBI Taxonomy" id="1797591"/>
    <lineage>
        <taxon>Bacteria</taxon>
        <taxon>Candidatus Chisholmiibacteriota</taxon>
    </lineage>
</organism>
<keyword evidence="8" id="KW-0418">Kinase</keyword>
<feature type="transmembrane region" description="Helical" evidence="19">
    <location>
        <begin position="49"/>
        <end position="69"/>
    </location>
</feature>
<evidence type="ECO:0000256" key="8">
    <source>
        <dbReference type="ARBA" id="ARBA00022777"/>
    </source>
</evidence>
<evidence type="ECO:0000256" key="12">
    <source>
        <dbReference type="ARBA" id="ARBA00023136"/>
    </source>
</evidence>
<evidence type="ECO:0000256" key="6">
    <source>
        <dbReference type="ARBA" id="ARBA00022692"/>
    </source>
</evidence>
<reference evidence="20 21" key="1">
    <citation type="journal article" date="2016" name="Nat. Commun.">
        <title>Thousands of microbial genomes shed light on interconnected biogeochemical processes in an aquifer system.</title>
        <authorList>
            <person name="Anantharaman K."/>
            <person name="Brown C.T."/>
            <person name="Hug L.A."/>
            <person name="Sharon I."/>
            <person name="Castelle C.J."/>
            <person name="Probst A.J."/>
            <person name="Thomas B.C."/>
            <person name="Singh A."/>
            <person name="Wilkins M.J."/>
            <person name="Karaoz U."/>
            <person name="Brodie E.L."/>
            <person name="Williams K.H."/>
            <person name="Hubbard S.S."/>
            <person name="Banfield J.F."/>
        </authorList>
    </citation>
    <scope>NUCLEOTIDE SEQUENCE [LARGE SCALE GENOMIC DNA]</scope>
</reference>
<keyword evidence="4" id="KW-0444">Lipid biosynthesis</keyword>